<dbReference type="CDD" id="cd12639">
    <property type="entry name" value="RRM3_CELF3_4_5_6"/>
    <property type="match status" value="1"/>
</dbReference>
<dbReference type="PROSITE" id="PS50102">
    <property type="entry name" value="RRM"/>
    <property type="match status" value="3"/>
</dbReference>
<evidence type="ECO:0000256" key="3">
    <source>
        <dbReference type="ARBA" id="ARBA00009621"/>
    </source>
</evidence>
<dbReference type="GO" id="GO:0010629">
    <property type="term" value="P:negative regulation of gene expression"/>
    <property type="evidence" value="ECO:0007669"/>
    <property type="project" value="UniProtKB-ARBA"/>
</dbReference>
<dbReference type="EMBL" id="JABEBT010000006">
    <property type="protein sequence ID" value="KAF7639223.1"/>
    <property type="molecule type" value="Genomic_DNA"/>
</dbReference>
<evidence type="ECO:0000256" key="5">
    <source>
        <dbReference type="ARBA" id="ARBA00022737"/>
    </source>
</evidence>
<dbReference type="PANTHER" id="PTHR24012">
    <property type="entry name" value="RNA BINDING PROTEIN"/>
    <property type="match status" value="1"/>
</dbReference>
<dbReference type="FunFam" id="3.30.70.330:FF:000383">
    <property type="entry name" value="Sex lethal, isoform D"/>
    <property type="match status" value="1"/>
</dbReference>
<feature type="domain" description="RRM" evidence="10">
    <location>
        <begin position="40"/>
        <end position="121"/>
    </location>
</feature>
<dbReference type="CDD" id="cd12632">
    <property type="entry name" value="RRM1_CELF3_4_5_6"/>
    <property type="match status" value="1"/>
</dbReference>
<gene>
    <name evidence="11" type="ORF">Mgra_00001185</name>
</gene>
<keyword evidence="5" id="KW-0677">Repeat</keyword>
<organism evidence="11 12">
    <name type="scientific">Meloidogyne graminicola</name>
    <dbReference type="NCBI Taxonomy" id="189291"/>
    <lineage>
        <taxon>Eukaryota</taxon>
        <taxon>Metazoa</taxon>
        <taxon>Ecdysozoa</taxon>
        <taxon>Nematoda</taxon>
        <taxon>Chromadorea</taxon>
        <taxon>Rhabditida</taxon>
        <taxon>Tylenchina</taxon>
        <taxon>Tylenchomorpha</taxon>
        <taxon>Tylenchoidea</taxon>
        <taxon>Meloidogynidae</taxon>
        <taxon>Meloidogyninae</taxon>
        <taxon>Meloidogyne</taxon>
    </lineage>
</organism>
<dbReference type="SUPFAM" id="SSF54928">
    <property type="entry name" value="RNA-binding domain, RBD"/>
    <property type="match status" value="2"/>
</dbReference>
<dbReference type="FunFam" id="3.30.70.330:FF:000010">
    <property type="entry name" value="CUGBP Elav-like family member 4 isoform 3"/>
    <property type="match status" value="1"/>
</dbReference>
<sequence length="558" mass="59864">MIARDENGFTNNVVNSLANNVKRCSSTDSNGFPVKDADAIKLFVGQIPRNLEEKDLRHMFESFGKIFEFTILKDKYTGMHKGCAFLTYCHRESALKCQTTLHDQRALPGMNRPMQIKPADTESRSGSPKQNTEDRKLFVGMLSKQYNEDQVRAMFSPYGSIEEVTVLRGADGISKGCAFVKYSNAAEAERAILSLHGCQTMKGASSSLVVKLADTERERQMRRMQQMATQLGLLNPLAGNVAQLTTAQQNQQLLSASNQASIPGYAGSFLPNSSNLGASSILGQLGIIQAQAAQAQLIAAASMAHQQIINPAAAMVAAALGPSFMPALQHPPHLTSTDLFPAISSQHPTGCSSNAASGLLAAVGGGIHASKSGISSLQLLKQQTKLTTPSSASTTGQCCPISEPATNPAISGGYPSQQTASFLQTLNSQQIIPEIDQHQPCVIQPAVAAGSDGSTATSLLSSKLTVNYSMGPDGCNLFIYHLPQEFTDNELIQMFTPFGQLLSAKVFVDRATNQSKCFGFVSYDNPNSATAAIQSMNGFQVGMKRLKVQLKKPREKPY</sequence>
<evidence type="ECO:0000256" key="9">
    <source>
        <dbReference type="SAM" id="MobiDB-lite"/>
    </source>
</evidence>
<dbReference type="AlphaFoldDB" id="A0A8T0A2E7"/>
<dbReference type="SMART" id="SM00360">
    <property type="entry name" value="RRM"/>
    <property type="match status" value="3"/>
</dbReference>
<evidence type="ECO:0000313" key="12">
    <source>
        <dbReference type="Proteomes" id="UP000605970"/>
    </source>
</evidence>
<dbReference type="InterPro" id="IPR000504">
    <property type="entry name" value="RRM_dom"/>
</dbReference>
<keyword evidence="6 8" id="KW-0694">RNA-binding</keyword>
<dbReference type="GO" id="GO:0005737">
    <property type="term" value="C:cytoplasm"/>
    <property type="evidence" value="ECO:0007669"/>
    <property type="project" value="UniProtKB-SubCell"/>
</dbReference>
<evidence type="ECO:0000259" key="10">
    <source>
        <dbReference type="PROSITE" id="PS50102"/>
    </source>
</evidence>
<dbReference type="InterPro" id="IPR012677">
    <property type="entry name" value="Nucleotide-bd_a/b_plait_sf"/>
</dbReference>
<dbReference type="InterPro" id="IPR034648">
    <property type="entry name" value="CELF3/4/5/6_RRM1"/>
</dbReference>
<feature type="domain" description="RRM" evidence="10">
    <location>
        <begin position="135"/>
        <end position="215"/>
    </location>
</feature>
<keyword evidence="4" id="KW-0963">Cytoplasm</keyword>
<keyword evidence="12" id="KW-1185">Reference proteome</keyword>
<feature type="region of interest" description="Disordered" evidence="9">
    <location>
        <begin position="109"/>
        <end position="134"/>
    </location>
</feature>
<dbReference type="GO" id="GO:0003729">
    <property type="term" value="F:mRNA binding"/>
    <property type="evidence" value="ECO:0007669"/>
    <property type="project" value="UniProtKB-ARBA"/>
</dbReference>
<keyword evidence="7" id="KW-0539">Nucleus</keyword>
<comment type="subcellular location">
    <subcellularLocation>
        <location evidence="2">Cytoplasm</location>
    </subcellularLocation>
    <subcellularLocation>
        <location evidence="1">Nucleus</location>
    </subcellularLocation>
</comment>
<dbReference type="Proteomes" id="UP000605970">
    <property type="component" value="Unassembled WGS sequence"/>
</dbReference>
<dbReference type="InterPro" id="IPR035979">
    <property type="entry name" value="RBD_domain_sf"/>
</dbReference>
<feature type="domain" description="RRM" evidence="10">
    <location>
        <begin position="475"/>
        <end position="553"/>
    </location>
</feature>
<reference evidence="11" key="1">
    <citation type="journal article" date="2020" name="Ecol. Evol.">
        <title>Genome structure and content of the rice root-knot nematode (Meloidogyne graminicola).</title>
        <authorList>
            <person name="Phan N.T."/>
            <person name="Danchin E.G.J."/>
            <person name="Klopp C."/>
            <person name="Perfus-Barbeoch L."/>
            <person name="Kozlowski D.K."/>
            <person name="Koutsovoulos G.D."/>
            <person name="Lopez-Roques C."/>
            <person name="Bouchez O."/>
            <person name="Zahm M."/>
            <person name="Besnard G."/>
            <person name="Bellafiore S."/>
        </authorList>
    </citation>
    <scope>NUCLEOTIDE SEQUENCE</scope>
    <source>
        <strain evidence="11">VN-18</strain>
    </source>
</reference>
<dbReference type="Pfam" id="PF00076">
    <property type="entry name" value="RRM_1"/>
    <property type="match status" value="3"/>
</dbReference>
<dbReference type="Gene3D" id="3.30.70.330">
    <property type="match status" value="3"/>
</dbReference>
<protein>
    <recommendedName>
        <fullName evidence="10">RRM domain-containing protein</fullName>
    </recommendedName>
</protein>
<evidence type="ECO:0000256" key="6">
    <source>
        <dbReference type="ARBA" id="ARBA00022884"/>
    </source>
</evidence>
<evidence type="ECO:0000256" key="1">
    <source>
        <dbReference type="ARBA" id="ARBA00004123"/>
    </source>
</evidence>
<comment type="caution">
    <text evidence="11">The sequence shown here is derived from an EMBL/GenBank/DDBJ whole genome shotgun (WGS) entry which is preliminary data.</text>
</comment>
<evidence type="ECO:0000313" key="11">
    <source>
        <dbReference type="EMBL" id="KAF7639223.1"/>
    </source>
</evidence>
<dbReference type="GO" id="GO:0009967">
    <property type="term" value="P:positive regulation of signal transduction"/>
    <property type="evidence" value="ECO:0007669"/>
    <property type="project" value="UniProtKB-ARBA"/>
</dbReference>
<comment type="similarity">
    <text evidence="3">Belongs to the CELF/BRUNOL family.</text>
</comment>
<name>A0A8T0A2E7_9BILA</name>
<evidence type="ECO:0000256" key="4">
    <source>
        <dbReference type="ARBA" id="ARBA00022490"/>
    </source>
</evidence>
<dbReference type="OrthoDB" id="267048at2759"/>
<dbReference type="GO" id="GO:0005634">
    <property type="term" value="C:nucleus"/>
    <property type="evidence" value="ECO:0007669"/>
    <property type="project" value="UniProtKB-SubCell"/>
</dbReference>
<accession>A0A8T0A2E7</accession>
<evidence type="ECO:0000256" key="8">
    <source>
        <dbReference type="PROSITE-ProRule" id="PRU00176"/>
    </source>
</evidence>
<evidence type="ECO:0000256" key="2">
    <source>
        <dbReference type="ARBA" id="ARBA00004496"/>
    </source>
</evidence>
<proteinExistence type="inferred from homology"/>
<evidence type="ECO:0000256" key="7">
    <source>
        <dbReference type="ARBA" id="ARBA00023242"/>
    </source>
</evidence>
<dbReference type="FunFam" id="3.30.70.330:FF:000198">
    <property type="entry name" value="CUGBP Elav-like family member 6 isoform X3"/>
    <property type="match status" value="1"/>
</dbReference>